<evidence type="ECO:0000313" key="1">
    <source>
        <dbReference type="EMBL" id="HBU99353.1"/>
    </source>
</evidence>
<gene>
    <name evidence="1" type="ORF">DEF21_15825</name>
    <name evidence="2" type="ORF">DHR80_12305</name>
</gene>
<comment type="caution">
    <text evidence="1">The sequence shown here is derived from an EMBL/GenBank/DDBJ whole genome shotgun (WGS) entry which is preliminary data.</text>
</comment>
<name>A0A358HW04_9PROT</name>
<dbReference type="AlphaFoldDB" id="A0A358HW04"/>
<organism evidence="1 4">
    <name type="scientific">Thalassospira lucentensis</name>
    <dbReference type="NCBI Taxonomy" id="168935"/>
    <lineage>
        <taxon>Bacteria</taxon>
        <taxon>Pseudomonadati</taxon>
        <taxon>Pseudomonadota</taxon>
        <taxon>Alphaproteobacteria</taxon>
        <taxon>Rhodospirillales</taxon>
        <taxon>Thalassospiraceae</taxon>
        <taxon>Thalassospira</taxon>
    </lineage>
</organism>
<evidence type="ECO:0000313" key="4">
    <source>
        <dbReference type="Proteomes" id="UP000264753"/>
    </source>
</evidence>
<sequence>MELLFFIQPVSEALVYLMYVDESGDTGVETLHTNYFVLTGLVVHETRWREFIEILVQLRKTLSERYGLPVRAELHASEYIRKQIFDIAKHDRLAIMRNVIDEMAKYDFISLTNIVVRKDNKPKDYDVFINAWQALFQRFENTLRTGNFPGSYSTDYGLVFTDATSGERLTRLVRKMSVYNPVPNRNGGGYRNLPIVKVIEDPHEKDSKDSLPVQMCDICAYFLKQYYAPNGYVKRKRATKYFERLDAVLNKRASTNHPLGIVEL</sequence>
<dbReference type="EMBL" id="DPOP01000097">
    <property type="protein sequence ID" value="HCW67954.1"/>
    <property type="molecule type" value="Genomic_DNA"/>
</dbReference>
<reference evidence="3 4" key="1">
    <citation type="journal article" date="2018" name="Nat. Biotechnol.">
        <title>A standardized bacterial taxonomy based on genome phylogeny substantially revises the tree of life.</title>
        <authorList>
            <person name="Parks D.H."/>
            <person name="Chuvochina M."/>
            <person name="Waite D.W."/>
            <person name="Rinke C."/>
            <person name="Skarshewski A."/>
            <person name="Chaumeil P.A."/>
            <person name="Hugenholtz P."/>
        </authorList>
    </citation>
    <scope>NUCLEOTIDE SEQUENCE [LARGE SCALE GENOMIC DNA]</scope>
    <source>
        <strain evidence="1">UBA8707</strain>
        <strain evidence="2">UBA9881</strain>
    </source>
</reference>
<dbReference type="InterPro" id="IPR024524">
    <property type="entry name" value="DUF3800"/>
</dbReference>
<evidence type="ECO:0000313" key="2">
    <source>
        <dbReference type="EMBL" id="HCW67954.1"/>
    </source>
</evidence>
<evidence type="ECO:0000313" key="3">
    <source>
        <dbReference type="Proteomes" id="UP000264179"/>
    </source>
</evidence>
<accession>A0A358HW04</accession>
<dbReference type="Proteomes" id="UP000264179">
    <property type="component" value="Unassembled WGS sequence"/>
</dbReference>
<protein>
    <recommendedName>
        <fullName evidence="5">DUF3800 domain-containing protein</fullName>
    </recommendedName>
</protein>
<proteinExistence type="predicted"/>
<evidence type="ECO:0008006" key="5">
    <source>
        <dbReference type="Google" id="ProtNLM"/>
    </source>
</evidence>
<dbReference type="Proteomes" id="UP000264753">
    <property type="component" value="Unassembled WGS sequence"/>
</dbReference>
<dbReference type="Pfam" id="PF12686">
    <property type="entry name" value="DUF3800"/>
    <property type="match status" value="1"/>
</dbReference>
<dbReference type="EMBL" id="DOOG01000132">
    <property type="protein sequence ID" value="HBU99353.1"/>
    <property type="molecule type" value="Genomic_DNA"/>
</dbReference>